<comment type="function">
    <text evidence="1">Plays an olfactory role that is not restricted to pheromone sensitivity.</text>
</comment>
<dbReference type="Pfam" id="PF01130">
    <property type="entry name" value="CD36"/>
    <property type="match status" value="1"/>
</dbReference>
<keyword evidence="12" id="KW-0325">Glycoprotein</keyword>
<dbReference type="GO" id="GO:0005044">
    <property type="term" value="F:scavenger receptor activity"/>
    <property type="evidence" value="ECO:0007669"/>
    <property type="project" value="TreeGrafter"/>
</dbReference>
<keyword evidence="6 14" id="KW-0812">Transmembrane</keyword>
<evidence type="ECO:0000256" key="13">
    <source>
        <dbReference type="ARBA" id="ARBA00040646"/>
    </source>
</evidence>
<dbReference type="AlphaFoldDB" id="A0A336LTW5"/>
<dbReference type="OMA" id="AFITAKF"/>
<evidence type="ECO:0000256" key="4">
    <source>
        <dbReference type="ARBA" id="ARBA00022475"/>
    </source>
</evidence>
<keyword evidence="8 14" id="KW-1133">Transmembrane helix</keyword>
<dbReference type="VEuPathDB" id="VectorBase:CSON000465"/>
<name>A0A336LTW5_CULSO</name>
<evidence type="ECO:0000256" key="3">
    <source>
        <dbReference type="ARBA" id="ARBA00010532"/>
    </source>
</evidence>
<evidence type="ECO:0000256" key="7">
    <source>
        <dbReference type="ARBA" id="ARBA00022725"/>
    </source>
</evidence>
<dbReference type="PRINTS" id="PR01609">
    <property type="entry name" value="CD36FAMILY"/>
</dbReference>
<evidence type="ECO:0000256" key="14">
    <source>
        <dbReference type="SAM" id="Phobius"/>
    </source>
</evidence>
<accession>A0A336LTW5</accession>
<sequence>MCNHAMKNIKYTTLATFDLVLYYCSLLSDLIISVNMKLSTQFFLNRFELKRLVKISCAFITLGFLVSLILVPQLINCIVKYLTILKPGRFIRTKHEKPLPFQYKLFIWNITNPDEINKNIAKPKLQEIGPYVFTQYKQNINIEDNEKEDSYTFDMTNVYKFRPDLSFPYNGDEKLTILNLVLVSGIVKIQNEKPHLLDVVMKGMDFVFNNPTSIFLSTTADEFIHQGIFINCSQTEFSAKALCAEFRVARTLKLIEDDKFRLRYKWFDKLNNSIQARYTLNRGAKNVNDIGKIIRVNNEPTQKIYKQYELCNVINGTDKTFFHPFQKKQETIWVYSHDACISFPLVFSEMAVLRGARTAYRNLYLSDPLMNADCNCNPYNNCSVPKGTIDMHSCLDIFVLGSLPHFYLAENNVRESLEGMKPTKKLHQTGIYFDLITGVPIRSLERFQVNFRLNKVKEYPIMSNLPDHIWIPAFWYEESFTPLKPDLALMILSQGSSFFGTLSGYVLISIGVLGLVIAVIKKKNQTKNIPIENGIRTIQENYTSDSA</sequence>
<keyword evidence="5" id="KW-0716">Sensory transduction</keyword>
<evidence type="ECO:0000256" key="11">
    <source>
        <dbReference type="ARBA" id="ARBA00023170"/>
    </source>
</evidence>
<feature type="transmembrane region" description="Helical" evidence="14">
    <location>
        <begin position="52"/>
        <end position="75"/>
    </location>
</feature>
<feature type="transmembrane region" description="Helical" evidence="14">
    <location>
        <begin position="498"/>
        <end position="520"/>
    </location>
</feature>
<dbReference type="PANTHER" id="PTHR11923:SF69">
    <property type="entry name" value="SENSORY NEURON MEMBRANE PROTEIN 1"/>
    <property type="match status" value="1"/>
</dbReference>
<dbReference type="EMBL" id="UFQT01000107">
    <property type="protein sequence ID" value="SSX20079.1"/>
    <property type="molecule type" value="Genomic_DNA"/>
</dbReference>
<keyword evidence="10" id="KW-1015">Disulfide bond</keyword>
<keyword evidence="7" id="KW-0552">Olfaction</keyword>
<keyword evidence="11" id="KW-0675">Receptor</keyword>
<proteinExistence type="inferred from homology"/>
<dbReference type="GO" id="GO:0007608">
    <property type="term" value="P:sensory perception of smell"/>
    <property type="evidence" value="ECO:0007669"/>
    <property type="project" value="UniProtKB-KW"/>
</dbReference>
<evidence type="ECO:0000313" key="15">
    <source>
        <dbReference type="EMBL" id="SSX20079.1"/>
    </source>
</evidence>
<comment type="subcellular location">
    <subcellularLocation>
        <location evidence="2">Cell membrane</location>
        <topology evidence="2">Multi-pass membrane protein</topology>
    </subcellularLocation>
</comment>
<keyword evidence="4" id="KW-1003">Cell membrane</keyword>
<evidence type="ECO:0000256" key="10">
    <source>
        <dbReference type="ARBA" id="ARBA00023157"/>
    </source>
</evidence>
<dbReference type="GO" id="GO:0005737">
    <property type="term" value="C:cytoplasm"/>
    <property type="evidence" value="ECO:0007669"/>
    <property type="project" value="TreeGrafter"/>
</dbReference>
<reference evidence="15" key="1">
    <citation type="submission" date="2018-07" db="EMBL/GenBank/DDBJ databases">
        <authorList>
            <person name="Quirk P.G."/>
            <person name="Krulwich T.A."/>
        </authorList>
    </citation>
    <scope>NUCLEOTIDE SEQUENCE</scope>
</reference>
<comment type="similarity">
    <text evidence="3">Belongs to the CD36 family.</text>
</comment>
<gene>
    <name evidence="15" type="primary">CSON000465</name>
</gene>
<dbReference type="GO" id="GO:0005886">
    <property type="term" value="C:plasma membrane"/>
    <property type="evidence" value="ECO:0007669"/>
    <property type="project" value="UniProtKB-SubCell"/>
</dbReference>
<dbReference type="InterPro" id="IPR002159">
    <property type="entry name" value="CD36_fam"/>
</dbReference>
<organism evidence="15">
    <name type="scientific">Culicoides sonorensis</name>
    <name type="common">Biting midge</name>
    <dbReference type="NCBI Taxonomy" id="179676"/>
    <lineage>
        <taxon>Eukaryota</taxon>
        <taxon>Metazoa</taxon>
        <taxon>Ecdysozoa</taxon>
        <taxon>Arthropoda</taxon>
        <taxon>Hexapoda</taxon>
        <taxon>Insecta</taxon>
        <taxon>Pterygota</taxon>
        <taxon>Neoptera</taxon>
        <taxon>Endopterygota</taxon>
        <taxon>Diptera</taxon>
        <taxon>Nematocera</taxon>
        <taxon>Chironomoidea</taxon>
        <taxon>Ceratopogonidae</taxon>
        <taxon>Ceratopogoninae</taxon>
        <taxon>Culicoides</taxon>
        <taxon>Monoculicoides</taxon>
    </lineage>
</organism>
<keyword evidence="9 14" id="KW-0472">Membrane</keyword>
<evidence type="ECO:0000256" key="9">
    <source>
        <dbReference type="ARBA" id="ARBA00023136"/>
    </source>
</evidence>
<evidence type="ECO:0000256" key="2">
    <source>
        <dbReference type="ARBA" id="ARBA00004651"/>
    </source>
</evidence>
<dbReference type="PANTHER" id="PTHR11923">
    <property type="entry name" value="SCAVENGER RECEPTOR CLASS B TYPE-1 SR-B1"/>
    <property type="match status" value="1"/>
</dbReference>
<evidence type="ECO:0000256" key="1">
    <source>
        <dbReference type="ARBA" id="ARBA00003156"/>
    </source>
</evidence>
<evidence type="ECO:0000256" key="12">
    <source>
        <dbReference type="ARBA" id="ARBA00023180"/>
    </source>
</evidence>
<evidence type="ECO:0000256" key="8">
    <source>
        <dbReference type="ARBA" id="ARBA00022989"/>
    </source>
</evidence>
<evidence type="ECO:0000256" key="5">
    <source>
        <dbReference type="ARBA" id="ARBA00022606"/>
    </source>
</evidence>
<protein>
    <recommendedName>
        <fullName evidence="13">Sensory neuron membrane protein 1</fullName>
    </recommendedName>
</protein>
<evidence type="ECO:0000256" key="6">
    <source>
        <dbReference type="ARBA" id="ARBA00022692"/>
    </source>
</evidence>
<feature type="transmembrane region" description="Helical" evidence="14">
    <location>
        <begin position="20"/>
        <end position="40"/>
    </location>
</feature>